<dbReference type="RefSeq" id="WP_035617946.1">
    <property type="nucleotide sequence ID" value="NZ_ARYK01000007.1"/>
</dbReference>
<organism evidence="2 3">
    <name type="scientific">Hyphomonas johnsonii MHS-2</name>
    <dbReference type="NCBI Taxonomy" id="1280950"/>
    <lineage>
        <taxon>Bacteria</taxon>
        <taxon>Pseudomonadati</taxon>
        <taxon>Pseudomonadota</taxon>
        <taxon>Alphaproteobacteria</taxon>
        <taxon>Hyphomonadales</taxon>
        <taxon>Hyphomonadaceae</taxon>
        <taxon>Hyphomonas</taxon>
    </lineage>
</organism>
<reference evidence="2 3" key="1">
    <citation type="journal article" date="2014" name="Antonie Van Leeuwenhoek">
        <title>Hyphomonas beringensis sp. nov. and Hyphomonas chukchiensis sp. nov., isolated from surface seawater of the Bering Sea and Chukchi Sea.</title>
        <authorList>
            <person name="Li C."/>
            <person name="Lai Q."/>
            <person name="Li G."/>
            <person name="Dong C."/>
            <person name="Wang J."/>
            <person name="Liao Y."/>
            <person name="Shao Z."/>
        </authorList>
    </citation>
    <scope>NUCLEOTIDE SEQUENCE [LARGE SCALE GENOMIC DNA]</scope>
    <source>
        <strain evidence="2 3">MHS-2</strain>
    </source>
</reference>
<dbReference type="Proteomes" id="UP000025171">
    <property type="component" value="Unassembled WGS sequence"/>
</dbReference>
<dbReference type="STRING" id="1280950.HJO_13866"/>
<keyword evidence="3" id="KW-1185">Reference proteome</keyword>
<dbReference type="InterPro" id="IPR002816">
    <property type="entry name" value="TraB/PrgY/GumN_fam"/>
</dbReference>
<dbReference type="PANTHER" id="PTHR40590:SF1">
    <property type="entry name" value="CYTOPLASMIC PROTEIN"/>
    <property type="match status" value="1"/>
</dbReference>
<dbReference type="EMBL" id="ARYK01000007">
    <property type="protein sequence ID" value="KCZ90041.1"/>
    <property type="molecule type" value="Genomic_DNA"/>
</dbReference>
<dbReference type="InterPro" id="IPR047111">
    <property type="entry name" value="YbaP-like"/>
</dbReference>
<dbReference type="AlphaFoldDB" id="A0A059FHQ1"/>
<dbReference type="eggNOG" id="COG3735">
    <property type="taxonomic scope" value="Bacteria"/>
</dbReference>
<evidence type="ECO:0000313" key="3">
    <source>
        <dbReference type="Proteomes" id="UP000025171"/>
    </source>
</evidence>
<dbReference type="CDD" id="cd14789">
    <property type="entry name" value="Tiki"/>
    <property type="match status" value="1"/>
</dbReference>
<feature type="chain" id="PRO_5001577397" evidence="1">
    <location>
        <begin position="27"/>
        <end position="331"/>
    </location>
</feature>
<gene>
    <name evidence="2" type="ORF">HJO_13866</name>
</gene>
<protein>
    <submittedName>
        <fullName evidence="2">GumN family protein</fullName>
    </submittedName>
</protein>
<feature type="signal peptide" evidence="1">
    <location>
        <begin position="1"/>
        <end position="26"/>
    </location>
</feature>
<evidence type="ECO:0000256" key="1">
    <source>
        <dbReference type="SAM" id="SignalP"/>
    </source>
</evidence>
<comment type="caution">
    <text evidence="2">The sequence shown here is derived from an EMBL/GenBank/DDBJ whole genome shotgun (WGS) entry which is preliminary data.</text>
</comment>
<dbReference type="PANTHER" id="PTHR40590">
    <property type="entry name" value="CYTOPLASMIC PROTEIN-RELATED"/>
    <property type="match status" value="1"/>
</dbReference>
<proteinExistence type="predicted"/>
<evidence type="ECO:0000313" key="2">
    <source>
        <dbReference type="EMBL" id="KCZ90041.1"/>
    </source>
</evidence>
<name>A0A059FHQ1_9PROT</name>
<accession>A0A059FHQ1</accession>
<keyword evidence="1" id="KW-0732">Signal</keyword>
<sequence length="331" mass="34634">MSFLRPALVALSALVLIGLPACSREAEPAAPVSPEAAAAAAKAEADAAVAAALAEAKASRGAGEPAVWVLRDADTTLYIMGTVHLLRPEVAWRSDEIDAALAAADTLVLEADTTSPAAGPAMMRFVREEGLFSDGGQLTNLLDPTEMVELQDALDYVGLPLGSVQPMRPWFAAVNLSVMQMTKDGFDPNAGVEQVLVAEAVRDGKALAYLETVDDQLGRLAGLPDSVQVDFLMTSVESIDESAVMLDAMVDEWIDGDVTGLGLLLANPAMIGSDEIYDALLKSRNEIWAPKIAAMLDTPGTRLIAVGAGHLAGDDSVIAMLRQQGLEVTGP</sequence>
<dbReference type="PATRIC" id="fig|1280950.3.peg.2787"/>
<dbReference type="Pfam" id="PF01963">
    <property type="entry name" value="TraB_PrgY_gumN"/>
    <property type="match status" value="1"/>
</dbReference>
<dbReference type="OrthoDB" id="9806326at2"/>